<proteinExistence type="predicted"/>
<sequence length="175" mass="19631">MNIHYEIKAFDLKNRVFLVSYTETGTGKTAVLNLPLPVKDGMLLEGDALADFIIAFAPKADFAYEEVIEKLDPSGIQAMIAPPTEADIREMLLAYVDEHLDATAQERNYDGTLTICTYGDTGNAKFDAEGLAFKRWRSRVWERCYALQEEVLAGQREIPAKEALIALLPKMEWPS</sequence>
<organism evidence="1 2">
    <name type="scientific">Oxalobacter vibrioformis</name>
    <dbReference type="NCBI Taxonomy" id="933080"/>
    <lineage>
        <taxon>Bacteria</taxon>
        <taxon>Pseudomonadati</taxon>
        <taxon>Pseudomonadota</taxon>
        <taxon>Betaproteobacteria</taxon>
        <taxon>Burkholderiales</taxon>
        <taxon>Oxalobacteraceae</taxon>
        <taxon>Oxalobacter</taxon>
    </lineage>
</organism>
<evidence type="ECO:0000313" key="2">
    <source>
        <dbReference type="Proteomes" id="UP001156215"/>
    </source>
</evidence>
<protein>
    <submittedName>
        <fullName evidence="1">Uncharacterized protein</fullName>
    </submittedName>
</protein>
<dbReference type="KEGG" id="ovb:NB640_11800"/>
<dbReference type="RefSeq" id="WP_269308891.1">
    <property type="nucleotide sequence ID" value="NZ_CP098242.1"/>
</dbReference>
<dbReference type="AlphaFoldDB" id="A0A9E9P4A0"/>
<gene>
    <name evidence="1" type="ORF">NB640_11800</name>
</gene>
<name>A0A9E9P4A0_9BURK</name>
<accession>A0A9E9P4A0</accession>
<keyword evidence="2" id="KW-1185">Reference proteome</keyword>
<reference evidence="1" key="1">
    <citation type="journal article" date="2022" name="Front. Microbiol.">
        <title>New perspectives on an old grouping: The genomic and phenotypic variability of Oxalobacter formigenes and the implications for calcium oxalate stone prevention.</title>
        <authorList>
            <person name="Chmiel J.A."/>
            <person name="Carr C."/>
            <person name="Stuivenberg G.A."/>
            <person name="Venema R."/>
            <person name="Chanyi R.M."/>
            <person name="Al K.F."/>
            <person name="Giguere D."/>
            <person name="Say H."/>
            <person name="Akouris P.P."/>
            <person name="Dominguez Romero S.A."/>
            <person name="Kwong A."/>
            <person name="Tai V."/>
            <person name="Koval S.F."/>
            <person name="Razvi H."/>
            <person name="Bjazevic J."/>
            <person name="Burton J.P."/>
        </authorList>
    </citation>
    <scope>NUCLEOTIDE SEQUENCE</scope>
    <source>
        <strain evidence="1">WoOx3</strain>
    </source>
</reference>
<evidence type="ECO:0000313" key="1">
    <source>
        <dbReference type="EMBL" id="WAW09886.1"/>
    </source>
</evidence>
<dbReference type="EMBL" id="CP098242">
    <property type="protein sequence ID" value="WAW09886.1"/>
    <property type="molecule type" value="Genomic_DNA"/>
</dbReference>
<dbReference type="Proteomes" id="UP001156215">
    <property type="component" value="Chromosome"/>
</dbReference>